<dbReference type="RefSeq" id="WP_073041210.1">
    <property type="nucleotide sequence ID" value="NZ_FQUO01000004.1"/>
</dbReference>
<comment type="catalytic activity">
    <reaction evidence="1">
        <text>ATP + protein L-histidine = ADP + protein N-phospho-L-histidine.</text>
        <dbReference type="EC" id="2.7.13.3"/>
    </reaction>
</comment>
<dbReference type="InterPro" id="IPR052162">
    <property type="entry name" value="Sensor_kinase/Photoreceptor"/>
</dbReference>
<dbReference type="PANTHER" id="PTHR43304:SF1">
    <property type="entry name" value="PAC DOMAIN-CONTAINING PROTEIN"/>
    <property type="match status" value="1"/>
</dbReference>
<evidence type="ECO:0000259" key="7">
    <source>
        <dbReference type="PROSITE" id="PS50109"/>
    </source>
</evidence>
<dbReference type="EMBL" id="FQUO01000004">
    <property type="protein sequence ID" value="SHE99199.1"/>
    <property type="molecule type" value="Genomic_DNA"/>
</dbReference>
<keyword evidence="6" id="KW-1133">Transmembrane helix</keyword>
<evidence type="ECO:0000256" key="3">
    <source>
        <dbReference type="ARBA" id="ARBA00022553"/>
    </source>
</evidence>
<dbReference type="Pfam" id="PF02518">
    <property type="entry name" value="HATPase_c"/>
    <property type="match status" value="1"/>
</dbReference>
<protein>
    <recommendedName>
        <fullName evidence="2">histidine kinase</fullName>
        <ecNumber evidence="2">2.7.13.3</ecNumber>
    </recommendedName>
</protein>
<accession>A0A1M4Y0K5</accession>
<keyword evidence="4" id="KW-0808">Transferase</keyword>
<dbReference type="Pfam" id="PF00512">
    <property type="entry name" value="HisKA"/>
    <property type="match status" value="1"/>
</dbReference>
<dbReference type="InterPro" id="IPR003594">
    <property type="entry name" value="HATPase_dom"/>
</dbReference>
<proteinExistence type="predicted"/>
<dbReference type="SUPFAM" id="SSF47384">
    <property type="entry name" value="Homodimeric domain of signal transducing histidine kinase"/>
    <property type="match status" value="1"/>
</dbReference>
<dbReference type="SMART" id="SM00387">
    <property type="entry name" value="HATPase_c"/>
    <property type="match status" value="1"/>
</dbReference>
<dbReference type="CDD" id="cd00082">
    <property type="entry name" value="HisKA"/>
    <property type="match status" value="1"/>
</dbReference>
<sequence length="586" mass="66810">MSKKTLILLGTSFLLFMVAAIIRFISFTELRAYIREVECSRELIVSLEKLSTHLKSAQIYAGDTTNGAMYNFFVNNRNEIRLIPQDLEKIGKIVKDHRPKQQKQWEMVGATVKEQLPLLQQYNLSKLANMPGTGGLGALLRINTSIAYMVQQEEAELQGKRQHLIAAQEWNDGVSLALVLIALLIFGITFTHNLRLSRKERWLEGFLSSVLDTSRAGIVSYKAIRQQNTIEKFSVAYRNDAAGPLIEAIDLSDNEIDQRFEQFVKEAKLFRHFVAVVENDQNQEMEIAYQAGEKQIWLQLLLAKRDDGVTLSMHDISAIKQYQEDLKTSITELERSNSELEQYAYAASHDLQEPLRKITTFAHMLQDTQSENLNEKGRQYIQKIIASTSRMTTLIRDLLNFSSLKQKDHFENLDLNDVLESVLQDLELAIQQKEVRISAEHLPEIEAIPLQMHQLFYNLLTNAVKFASPNRKPEIRITCGTLPHEQKERFGLNPQLSYLQLMVADNGIGFDRQHANQIFGLFKRLNNKELYTGSGIGLALCKRVMDNHQGLIFAESEEGMGARFYLLLPTSQHQNLAPLASLKKSA</sequence>
<feature type="transmembrane region" description="Helical" evidence="6">
    <location>
        <begin position="173"/>
        <end position="191"/>
    </location>
</feature>
<dbReference type="SUPFAM" id="SSF55874">
    <property type="entry name" value="ATPase domain of HSP90 chaperone/DNA topoisomerase II/histidine kinase"/>
    <property type="match status" value="1"/>
</dbReference>
<keyword evidence="5 8" id="KW-0418">Kinase</keyword>
<dbReference type="Gene3D" id="3.30.565.10">
    <property type="entry name" value="Histidine kinase-like ATPase, C-terminal domain"/>
    <property type="match status" value="1"/>
</dbReference>
<keyword evidence="3" id="KW-0597">Phosphoprotein</keyword>
<dbReference type="STRING" id="1302690.BUE76_14710"/>
<evidence type="ECO:0000256" key="4">
    <source>
        <dbReference type="ARBA" id="ARBA00022679"/>
    </source>
</evidence>
<dbReference type="AlphaFoldDB" id="A0A1M4Y0K5"/>
<keyword evidence="6" id="KW-0472">Membrane</keyword>
<dbReference type="PRINTS" id="PR00344">
    <property type="entry name" value="BCTRLSENSOR"/>
</dbReference>
<evidence type="ECO:0000256" key="2">
    <source>
        <dbReference type="ARBA" id="ARBA00012438"/>
    </source>
</evidence>
<dbReference type="Proteomes" id="UP000184368">
    <property type="component" value="Unassembled WGS sequence"/>
</dbReference>
<dbReference type="InterPro" id="IPR036890">
    <property type="entry name" value="HATPase_C_sf"/>
</dbReference>
<organism evidence="8 9">
    <name type="scientific">Cnuella takakiae</name>
    <dbReference type="NCBI Taxonomy" id="1302690"/>
    <lineage>
        <taxon>Bacteria</taxon>
        <taxon>Pseudomonadati</taxon>
        <taxon>Bacteroidota</taxon>
        <taxon>Chitinophagia</taxon>
        <taxon>Chitinophagales</taxon>
        <taxon>Chitinophagaceae</taxon>
        <taxon>Cnuella</taxon>
    </lineage>
</organism>
<dbReference type="InterPro" id="IPR036097">
    <property type="entry name" value="HisK_dim/P_sf"/>
</dbReference>
<keyword evidence="6" id="KW-0812">Transmembrane</keyword>
<dbReference type="OrthoDB" id="9124519at2"/>
<dbReference type="GO" id="GO:0000155">
    <property type="term" value="F:phosphorelay sensor kinase activity"/>
    <property type="evidence" value="ECO:0007669"/>
    <property type="project" value="InterPro"/>
</dbReference>
<evidence type="ECO:0000256" key="1">
    <source>
        <dbReference type="ARBA" id="ARBA00000085"/>
    </source>
</evidence>
<name>A0A1M4Y0K5_9BACT</name>
<evidence type="ECO:0000313" key="9">
    <source>
        <dbReference type="Proteomes" id="UP000184368"/>
    </source>
</evidence>
<dbReference type="SMART" id="SM00388">
    <property type="entry name" value="HisKA"/>
    <property type="match status" value="1"/>
</dbReference>
<dbReference type="PROSITE" id="PS50109">
    <property type="entry name" value="HIS_KIN"/>
    <property type="match status" value="1"/>
</dbReference>
<evidence type="ECO:0000313" key="8">
    <source>
        <dbReference type="EMBL" id="SHE99199.1"/>
    </source>
</evidence>
<reference evidence="8 9" key="1">
    <citation type="submission" date="2016-11" db="EMBL/GenBank/DDBJ databases">
        <authorList>
            <person name="Jaros S."/>
            <person name="Januszkiewicz K."/>
            <person name="Wedrychowicz H."/>
        </authorList>
    </citation>
    <scope>NUCLEOTIDE SEQUENCE [LARGE SCALE GENOMIC DNA]</scope>
    <source>
        <strain evidence="8 9">DSM 26897</strain>
    </source>
</reference>
<feature type="domain" description="Histidine kinase" evidence="7">
    <location>
        <begin position="346"/>
        <end position="572"/>
    </location>
</feature>
<dbReference type="InterPro" id="IPR005467">
    <property type="entry name" value="His_kinase_dom"/>
</dbReference>
<gene>
    <name evidence="8" type="ORF">SAMN05444008_104107</name>
</gene>
<dbReference type="Gene3D" id="1.10.287.130">
    <property type="match status" value="1"/>
</dbReference>
<evidence type="ECO:0000256" key="6">
    <source>
        <dbReference type="SAM" id="Phobius"/>
    </source>
</evidence>
<dbReference type="EC" id="2.7.13.3" evidence="2"/>
<keyword evidence="9" id="KW-1185">Reference proteome</keyword>
<dbReference type="InterPro" id="IPR004358">
    <property type="entry name" value="Sig_transdc_His_kin-like_C"/>
</dbReference>
<dbReference type="PANTHER" id="PTHR43304">
    <property type="entry name" value="PHYTOCHROME-LIKE PROTEIN CPH1"/>
    <property type="match status" value="1"/>
</dbReference>
<evidence type="ECO:0000256" key="5">
    <source>
        <dbReference type="ARBA" id="ARBA00022777"/>
    </source>
</evidence>
<dbReference type="InterPro" id="IPR003661">
    <property type="entry name" value="HisK_dim/P_dom"/>
</dbReference>